<proteinExistence type="predicted"/>
<dbReference type="InterPro" id="IPR034457">
    <property type="entry name" value="Organic_radical-activating"/>
</dbReference>
<keyword evidence="5" id="KW-0408">Iron</keyword>
<keyword evidence="2" id="KW-0004">4Fe-4S</keyword>
<evidence type="ECO:0000313" key="9">
    <source>
        <dbReference type="Proteomes" id="UP000324354"/>
    </source>
</evidence>
<evidence type="ECO:0000256" key="5">
    <source>
        <dbReference type="ARBA" id="ARBA00023004"/>
    </source>
</evidence>
<name>A0A5C0XTE6_PYRFU</name>
<dbReference type="CDD" id="cd01335">
    <property type="entry name" value="Radical_SAM"/>
    <property type="match status" value="1"/>
</dbReference>
<dbReference type="PROSITE" id="PS51918">
    <property type="entry name" value="RADICAL_SAM"/>
    <property type="match status" value="1"/>
</dbReference>
<dbReference type="InterPro" id="IPR013785">
    <property type="entry name" value="Aldolase_TIM"/>
</dbReference>
<feature type="domain" description="Radical SAM core" evidence="7">
    <location>
        <begin position="45"/>
        <end position="267"/>
    </location>
</feature>
<sequence>MSSGVAPATLIPGIRLTSVFPRTKRNSDFIKPPMDFLSIHFKIVVMTRVYHIVKFQDGNAYLLFDGCNWRCKYCVWREVTRWSLCLPEKTRQQLDYLWKERKVRYLTVEEVERILEKERVKIAFLGGGEPTLDPELKPLMKALAKRGIKVWLVTNGEGLDDEIVDIAYGITFSIKALDEELHKRITGVSNSKVLENFRRYAKSGKIVAETVYVPGLVECEEIMKIAEFIASINPNIALRIDPLVQGADLEEVDKCIEKVKNVLNAYRIKVKGEVKPPKLLYPVV</sequence>
<keyword evidence="3" id="KW-0949">S-adenosyl-L-methionine</keyword>
<dbReference type="EMBL" id="CP023154">
    <property type="protein sequence ID" value="QEK78020.1"/>
    <property type="molecule type" value="Genomic_DNA"/>
</dbReference>
<comment type="cofactor">
    <cofactor evidence="1">
        <name>[4Fe-4S] cluster</name>
        <dbReference type="ChEBI" id="CHEBI:49883"/>
    </cofactor>
</comment>
<keyword evidence="4" id="KW-0479">Metal-binding</keyword>
<dbReference type="GO" id="GO:0046872">
    <property type="term" value="F:metal ion binding"/>
    <property type="evidence" value="ECO:0007669"/>
    <property type="project" value="UniProtKB-KW"/>
</dbReference>
<evidence type="ECO:0000256" key="6">
    <source>
        <dbReference type="ARBA" id="ARBA00023014"/>
    </source>
</evidence>
<dbReference type="InterPro" id="IPR006638">
    <property type="entry name" value="Elp3/MiaA/NifB-like_rSAM"/>
</dbReference>
<dbReference type="GO" id="GO:0003824">
    <property type="term" value="F:catalytic activity"/>
    <property type="evidence" value="ECO:0007669"/>
    <property type="project" value="InterPro"/>
</dbReference>
<protein>
    <submittedName>
        <fullName evidence="8">Radical SAM protein</fullName>
    </submittedName>
</protein>
<organism evidence="8 9">
    <name type="scientific">Pyrococcus furiosus (strain ATCC 43587 / DSM 3638 / JCM 8422 / Vc1)</name>
    <dbReference type="NCBI Taxonomy" id="186497"/>
    <lineage>
        <taxon>Archaea</taxon>
        <taxon>Methanobacteriati</taxon>
        <taxon>Methanobacteriota</taxon>
        <taxon>Thermococci</taxon>
        <taxon>Thermococcales</taxon>
        <taxon>Thermococcaceae</taxon>
        <taxon>Pyrococcus</taxon>
    </lineage>
</organism>
<dbReference type="Pfam" id="PF04055">
    <property type="entry name" value="Radical_SAM"/>
    <property type="match status" value="1"/>
</dbReference>
<reference evidence="8 9" key="1">
    <citation type="submission" date="2017-08" db="EMBL/GenBank/DDBJ databases">
        <title>Resequencing and Reannotation of the genome of Pyrococcus furiosus type strain DSM3638.</title>
        <authorList>
            <person name="Reichelt R.M."/>
            <person name="Bunk B."/>
        </authorList>
    </citation>
    <scope>NUCLEOTIDE SEQUENCE [LARGE SCALE GENOMIC DNA]</scope>
    <source>
        <strain evidence="8 9">DSM 3638</strain>
    </source>
</reference>
<dbReference type="AlphaFoldDB" id="A0A5C0XTE6"/>
<dbReference type="Gene3D" id="3.20.20.70">
    <property type="entry name" value="Aldolase class I"/>
    <property type="match status" value="1"/>
</dbReference>
<dbReference type="InterPro" id="IPR058240">
    <property type="entry name" value="rSAM_sf"/>
</dbReference>
<dbReference type="SFLD" id="SFLDS00029">
    <property type="entry name" value="Radical_SAM"/>
    <property type="match status" value="1"/>
</dbReference>
<evidence type="ECO:0000256" key="3">
    <source>
        <dbReference type="ARBA" id="ARBA00022691"/>
    </source>
</evidence>
<accession>A0A5C0XTE6</accession>
<keyword evidence="6" id="KW-0411">Iron-sulfur</keyword>
<gene>
    <name evidence="8" type="ORF">PFDSM3638_01450</name>
</gene>
<evidence type="ECO:0000313" key="8">
    <source>
        <dbReference type="EMBL" id="QEK78020.1"/>
    </source>
</evidence>
<dbReference type="SFLD" id="SFLDG01067">
    <property type="entry name" value="SPASM/twitch_domain_containing"/>
    <property type="match status" value="1"/>
</dbReference>
<dbReference type="PANTHER" id="PTHR30352:SF5">
    <property type="entry name" value="PYRUVATE FORMATE-LYASE 1-ACTIVATING ENZYME"/>
    <property type="match status" value="1"/>
</dbReference>
<dbReference type="PANTHER" id="PTHR30352">
    <property type="entry name" value="PYRUVATE FORMATE-LYASE-ACTIVATING ENZYME"/>
    <property type="match status" value="1"/>
</dbReference>
<evidence type="ECO:0000259" key="7">
    <source>
        <dbReference type="PROSITE" id="PS51918"/>
    </source>
</evidence>
<dbReference type="SMART" id="SM00729">
    <property type="entry name" value="Elp3"/>
    <property type="match status" value="1"/>
</dbReference>
<dbReference type="GO" id="GO:0051539">
    <property type="term" value="F:4 iron, 4 sulfur cluster binding"/>
    <property type="evidence" value="ECO:0007669"/>
    <property type="project" value="UniProtKB-KW"/>
</dbReference>
<evidence type="ECO:0000256" key="2">
    <source>
        <dbReference type="ARBA" id="ARBA00022485"/>
    </source>
</evidence>
<dbReference type="InterPro" id="IPR007197">
    <property type="entry name" value="rSAM"/>
</dbReference>
<evidence type="ECO:0000256" key="1">
    <source>
        <dbReference type="ARBA" id="ARBA00001966"/>
    </source>
</evidence>
<evidence type="ECO:0000256" key="4">
    <source>
        <dbReference type="ARBA" id="ARBA00022723"/>
    </source>
</evidence>
<dbReference type="Proteomes" id="UP000324354">
    <property type="component" value="Chromosome"/>
</dbReference>
<dbReference type="SUPFAM" id="SSF102114">
    <property type="entry name" value="Radical SAM enzymes"/>
    <property type="match status" value="1"/>
</dbReference>